<dbReference type="GO" id="GO:0032008">
    <property type="term" value="P:positive regulation of TOR signaling"/>
    <property type="evidence" value="ECO:0007669"/>
    <property type="project" value="InterPro"/>
</dbReference>
<dbReference type="GO" id="GO:0016197">
    <property type="term" value="P:endosomal transport"/>
    <property type="evidence" value="ECO:0007669"/>
    <property type="project" value="InterPro"/>
</dbReference>
<dbReference type="KEGG" id="sapo:SAPIO_CDS9046"/>
<feature type="compositionally biased region" description="Basic and acidic residues" evidence="10">
    <location>
        <begin position="824"/>
        <end position="836"/>
    </location>
</feature>
<evidence type="ECO:0000256" key="2">
    <source>
        <dbReference type="ARBA" id="ARBA00004308"/>
    </source>
</evidence>
<accession>A0A084FY85</accession>
<dbReference type="GO" id="GO:0045121">
    <property type="term" value="C:membrane raft"/>
    <property type="evidence" value="ECO:0007669"/>
    <property type="project" value="InterPro"/>
</dbReference>
<keyword evidence="4 11" id="KW-0812">Transmembrane</keyword>
<comment type="subcellular location">
    <subcellularLocation>
        <location evidence="2">Endomembrane system</location>
    </subcellularLocation>
    <subcellularLocation>
        <location evidence="1">Membrane</location>
        <topology evidence="1">Multi-pass membrane protein</topology>
    </subcellularLocation>
</comment>
<dbReference type="GO" id="GO:0031902">
    <property type="term" value="C:late endosome membrane"/>
    <property type="evidence" value="ECO:0007669"/>
    <property type="project" value="InterPro"/>
</dbReference>
<dbReference type="Pfam" id="PF05346">
    <property type="entry name" value="DUF747"/>
    <property type="match status" value="1"/>
</dbReference>
<feature type="transmembrane region" description="Helical" evidence="11">
    <location>
        <begin position="451"/>
        <end position="474"/>
    </location>
</feature>
<feature type="compositionally biased region" description="Polar residues" evidence="10">
    <location>
        <begin position="234"/>
        <end position="243"/>
    </location>
</feature>
<dbReference type="SMART" id="SM01262">
    <property type="entry name" value="LAMTOR"/>
    <property type="match status" value="1"/>
</dbReference>
<evidence type="ECO:0000256" key="9">
    <source>
        <dbReference type="ARBA" id="ARBA00023288"/>
    </source>
</evidence>
<comment type="similarity">
    <text evidence="3">Belongs to the TAPT1 family.</text>
</comment>
<feature type="region of interest" description="Disordered" evidence="10">
    <location>
        <begin position="211"/>
        <end position="307"/>
    </location>
</feature>
<evidence type="ECO:0000256" key="11">
    <source>
        <dbReference type="SAM" id="Phobius"/>
    </source>
</evidence>
<name>A0A084FY85_PSEDA</name>
<dbReference type="PANTHER" id="PTHR13317">
    <property type="entry name" value="TRANSMEMBRANE ANTERIOR POSTERIOR TRANSFORMATION PROTEIN 1 HOMOLOG"/>
    <property type="match status" value="1"/>
</dbReference>
<dbReference type="Proteomes" id="UP000028545">
    <property type="component" value="Unassembled WGS sequence"/>
</dbReference>
<feature type="transmembrane region" description="Helical" evidence="11">
    <location>
        <begin position="744"/>
        <end position="769"/>
    </location>
</feature>
<comment type="caution">
    <text evidence="12">The sequence shown here is derived from an EMBL/GenBank/DDBJ whole genome shotgun (WGS) entry which is preliminary data.</text>
</comment>
<feature type="region of interest" description="Disordered" evidence="10">
    <location>
        <begin position="785"/>
        <end position="807"/>
    </location>
</feature>
<dbReference type="InterPro" id="IPR028209">
    <property type="entry name" value="LAMTOR1/MEH1"/>
</dbReference>
<feature type="region of interest" description="Disordered" evidence="10">
    <location>
        <begin position="824"/>
        <end position="860"/>
    </location>
</feature>
<dbReference type="GeneID" id="27728118"/>
<dbReference type="GO" id="GO:0001919">
    <property type="term" value="P:regulation of receptor recycling"/>
    <property type="evidence" value="ECO:0007669"/>
    <property type="project" value="InterPro"/>
</dbReference>
<dbReference type="OrthoDB" id="5376140at2759"/>
<evidence type="ECO:0000256" key="3">
    <source>
        <dbReference type="ARBA" id="ARBA00008803"/>
    </source>
</evidence>
<evidence type="ECO:0000313" key="13">
    <source>
        <dbReference type="Proteomes" id="UP000028545"/>
    </source>
</evidence>
<reference evidence="12 13" key="1">
    <citation type="journal article" date="2014" name="Genome Announc.">
        <title>Draft genome sequence of the pathogenic fungus Scedosporium apiospermum.</title>
        <authorList>
            <person name="Vandeputte P."/>
            <person name="Ghamrawi S."/>
            <person name="Rechenmann M."/>
            <person name="Iltis A."/>
            <person name="Giraud S."/>
            <person name="Fleury M."/>
            <person name="Thornton C."/>
            <person name="Delhaes L."/>
            <person name="Meyer W."/>
            <person name="Papon N."/>
            <person name="Bouchara J.P."/>
        </authorList>
    </citation>
    <scope>NUCLEOTIDE SEQUENCE [LARGE SCALE GENOMIC DNA]</scope>
    <source>
        <strain evidence="12 13">IHEM 14462</strain>
    </source>
</reference>
<feature type="compositionally biased region" description="Basic and acidic residues" evidence="10">
    <location>
        <begin position="213"/>
        <end position="224"/>
    </location>
</feature>
<gene>
    <name evidence="12" type="ORF">SAPIO_CDS9046</name>
</gene>
<evidence type="ECO:0000256" key="4">
    <source>
        <dbReference type="ARBA" id="ARBA00022692"/>
    </source>
</evidence>
<keyword evidence="13" id="KW-1185">Reference proteome</keyword>
<feature type="compositionally biased region" description="Low complexity" evidence="10">
    <location>
        <begin position="107"/>
        <end position="120"/>
    </location>
</feature>
<dbReference type="RefSeq" id="XP_016639846.1">
    <property type="nucleotide sequence ID" value="XM_016790543.1"/>
</dbReference>
<protein>
    <recommendedName>
        <fullName evidence="14">Eukaryotic membrane protein family</fullName>
    </recommendedName>
</protein>
<feature type="compositionally biased region" description="Polar residues" evidence="10">
    <location>
        <begin position="70"/>
        <end position="79"/>
    </location>
</feature>
<feature type="transmembrane region" description="Helical" evidence="11">
    <location>
        <begin position="382"/>
        <end position="404"/>
    </location>
</feature>
<keyword evidence="8" id="KW-0564">Palmitate</keyword>
<dbReference type="InterPro" id="IPR008010">
    <property type="entry name" value="Tatp1"/>
</dbReference>
<dbReference type="PANTHER" id="PTHR13317:SF4">
    <property type="entry name" value="TRANSMEMBRANE ANTERIOR POSTERIOR TRANSFORMATION PROTEIN 1 HOMOLOG"/>
    <property type="match status" value="1"/>
</dbReference>
<feature type="region of interest" description="Disordered" evidence="10">
    <location>
        <begin position="1"/>
        <end position="154"/>
    </location>
</feature>
<proteinExistence type="inferred from homology"/>
<keyword evidence="6 11" id="KW-1133">Transmembrane helix</keyword>
<evidence type="ECO:0000313" key="12">
    <source>
        <dbReference type="EMBL" id="KEZ40047.1"/>
    </source>
</evidence>
<evidence type="ECO:0000256" key="7">
    <source>
        <dbReference type="ARBA" id="ARBA00023136"/>
    </source>
</evidence>
<evidence type="ECO:0000256" key="10">
    <source>
        <dbReference type="SAM" id="MobiDB-lite"/>
    </source>
</evidence>
<dbReference type="GO" id="GO:0043410">
    <property type="term" value="P:positive regulation of MAPK cascade"/>
    <property type="evidence" value="ECO:0007669"/>
    <property type="project" value="InterPro"/>
</dbReference>
<dbReference type="GO" id="GO:0071230">
    <property type="term" value="P:cellular response to amino acid stimulus"/>
    <property type="evidence" value="ECO:0007669"/>
    <property type="project" value="InterPro"/>
</dbReference>
<sequence length="972" mass="107581">MEEQRKGPTLAAAEASRNDDRDNDTIDDMSVCRRNGLDARVPPADDIVDLTSHQLPSPHPTPPPSTQQSIASTVSSNVGTPLPTIHSDEDYSSDVSSTRTRADPDPNDASSFSSSSSSGSMPPPLSTDDPAKREINGTNTVAQGRPMRASKSQENVRRLSAAEIHQLTDSPHSLPIAVVPDALTTDHRRTGRLSPSELQAIRESILGNSASDLRSDLRDGDRDSTTATLRIPTNARTLSTPPISRNRGGSVHSSPRRNSFHPVGPYPNLHSLPTTPLVHQNPLPFHRPERRDSAPKNPALAPGTPITPVTPIPVPPVSLPTHLQLELAAQKPSPLYIQRPATIDVPYESSRIKIERLINVILLPPFLERTLTIGALACLDSWLYTFTILPLRFFIAVGILFQWWGHVFAKEVKWITGFVGDRLLGSLGQDILECLFSAETLARNSSGRSKVLMPLGMFVLALVYNVAHAVALYFQCITLNVAVNSYSNALLTLLMSNQFVEVKSTVFKRFERDNLFQLTCADIVERFQLWIMLLIIGMRNVVEVGGLSVPGAGTGDLEPSNTQPLHSPTILPHSFTILPTWILSGEVLSPFFIVIGSEILVDIIKHAYITKFNNIKRTFYSRVLDILCKDYYTNAFTTPSLTRRLGLPVLPLSCLFIRASFQTYHMFLSTRVSPPIPPSTHTSLTENTAIPTSPAILAALERFDTLIRDSLGRSVYGDPFGPGGRKKRPWWEWTKDDAIAAVTMVVFFFIVFLVLLIVKLLLGMVLLHYSRQRYAKMKHREHQIAQGKLERESHLAQGKRSGGYGHVEIGDERSKWLNADEKEGLKRRNKKDKVQDDDLERVSSFGEPNVTNQDDDLETQRETEALQRVVAKTAENMVDIFEVAPQGDGRHSAPAPFAYAGQEARMMRYQNLLSKLAAHDEGDEVDNVEGVQVDWLTDEQDTIELQRSETTANGEDDKPLVGTFADAAAAMS</sequence>
<keyword evidence="9" id="KW-0449">Lipoprotein</keyword>
<dbReference type="EMBL" id="JOWA01000132">
    <property type="protein sequence ID" value="KEZ40047.1"/>
    <property type="molecule type" value="Genomic_DNA"/>
</dbReference>
<evidence type="ECO:0000256" key="5">
    <source>
        <dbReference type="ARBA" id="ARBA00022707"/>
    </source>
</evidence>
<evidence type="ECO:0000256" key="6">
    <source>
        <dbReference type="ARBA" id="ARBA00022989"/>
    </source>
</evidence>
<dbReference type="AlphaFoldDB" id="A0A084FY85"/>
<dbReference type="HOGENOM" id="CLU_003655_0_1_1"/>
<keyword evidence="7 11" id="KW-0472">Membrane</keyword>
<dbReference type="GO" id="GO:0071986">
    <property type="term" value="C:Ragulator complex"/>
    <property type="evidence" value="ECO:0007669"/>
    <property type="project" value="InterPro"/>
</dbReference>
<evidence type="ECO:0008006" key="14">
    <source>
        <dbReference type="Google" id="ProtNLM"/>
    </source>
</evidence>
<evidence type="ECO:0000256" key="1">
    <source>
        <dbReference type="ARBA" id="ARBA00004141"/>
    </source>
</evidence>
<dbReference type="VEuPathDB" id="FungiDB:SAPIO_CDS9046"/>
<dbReference type="GO" id="GO:0005789">
    <property type="term" value="C:endoplasmic reticulum membrane"/>
    <property type="evidence" value="ECO:0007669"/>
    <property type="project" value="TreeGrafter"/>
</dbReference>
<evidence type="ECO:0000256" key="8">
    <source>
        <dbReference type="ARBA" id="ARBA00023139"/>
    </source>
</evidence>
<organism evidence="12 13">
    <name type="scientific">Pseudallescheria apiosperma</name>
    <name type="common">Scedosporium apiospermum</name>
    <dbReference type="NCBI Taxonomy" id="563466"/>
    <lineage>
        <taxon>Eukaryota</taxon>
        <taxon>Fungi</taxon>
        <taxon>Dikarya</taxon>
        <taxon>Ascomycota</taxon>
        <taxon>Pezizomycotina</taxon>
        <taxon>Sordariomycetes</taxon>
        <taxon>Hypocreomycetidae</taxon>
        <taxon>Microascales</taxon>
        <taxon>Microascaceae</taxon>
        <taxon>Scedosporium</taxon>
    </lineage>
</organism>
<keyword evidence="5" id="KW-0519">Myristate</keyword>